<dbReference type="RefSeq" id="WP_089829915.1">
    <property type="nucleotide sequence ID" value="NZ_FNBN01000001.1"/>
</dbReference>
<reference evidence="3 4" key="1">
    <citation type="submission" date="2016-10" db="EMBL/GenBank/DDBJ databases">
        <authorList>
            <person name="de Groot N.N."/>
        </authorList>
    </citation>
    <scope>NUCLEOTIDE SEQUENCE [LARGE SCALE GENOMIC DNA]</scope>
    <source>
        <strain evidence="3 4">DSM 527</strain>
    </source>
</reference>
<evidence type="ECO:0000259" key="2">
    <source>
        <dbReference type="Pfam" id="PF01592"/>
    </source>
</evidence>
<dbReference type="EMBL" id="FNBN01000001">
    <property type="protein sequence ID" value="SDF07873.1"/>
    <property type="molecule type" value="Genomic_DNA"/>
</dbReference>
<dbReference type="STRING" id="104663.SAMN04488121_101724"/>
<dbReference type="PANTHER" id="PTHR10093">
    <property type="entry name" value="IRON-SULFUR CLUSTER ASSEMBLY ENZYME NIFU HOMOLOG"/>
    <property type="match status" value="1"/>
</dbReference>
<accession>A0A1G7I5K9</accession>
<evidence type="ECO:0000313" key="4">
    <source>
        <dbReference type="Proteomes" id="UP000199045"/>
    </source>
</evidence>
<dbReference type="OrthoDB" id="9804157at2"/>
<gene>
    <name evidence="3" type="ORF">SAMN04488121_101724</name>
</gene>
<protein>
    <submittedName>
        <fullName evidence="3">Nitrogen fixation protein NifU</fullName>
    </submittedName>
</protein>
<dbReference type="AlphaFoldDB" id="A0A1G7I5K9"/>
<dbReference type="GO" id="GO:0051536">
    <property type="term" value="F:iron-sulfur cluster binding"/>
    <property type="evidence" value="ECO:0007669"/>
    <property type="project" value="InterPro"/>
</dbReference>
<dbReference type="GO" id="GO:0016226">
    <property type="term" value="P:iron-sulfur cluster assembly"/>
    <property type="evidence" value="ECO:0007669"/>
    <property type="project" value="InterPro"/>
</dbReference>
<dbReference type="GO" id="GO:0005506">
    <property type="term" value="F:iron ion binding"/>
    <property type="evidence" value="ECO:0007669"/>
    <property type="project" value="InterPro"/>
</dbReference>
<feature type="compositionally biased region" description="Acidic residues" evidence="1">
    <location>
        <begin position="134"/>
        <end position="153"/>
    </location>
</feature>
<evidence type="ECO:0000256" key="1">
    <source>
        <dbReference type="SAM" id="MobiDB-lite"/>
    </source>
</evidence>
<name>A0A1G7I5K9_CHIFI</name>
<proteinExistence type="predicted"/>
<feature type="region of interest" description="Disordered" evidence="1">
    <location>
        <begin position="128"/>
        <end position="153"/>
    </location>
</feature>
<dbReference type="InterPro" id="IPR002871">
    <property type="entry name" value="NIF_FeS_clus_asmbl_NifU_N"/>
</dbReference>
<feature type="domain" description="NIF system FeS cluster assembly NifU N-terminal" evidence="2">
    <location>
        <begin position="3"/>
        <end position="127"/>
    </location>
</feature>
<dbReference type="CDD" id="cd06664">
    <property type="entry name" value="IscU_like"/>
    <property type="match status" value="1"/>
</dbReference>
<dbReference type="SUPFAM" id="SSF82649">
    <property type="entry name" value="SufE/NifU"/>
    <property type="match status" value="1"/>
</dbReference>
<dbReference type="Proteomes" id="UP000199045">
    <property type="component" value="Unassembled WGS sequence"/>
</dbReference>
<organism evidence="3 4">
    <name type="scientific">Chitinophaga filiformis</name>
    <name type="common">Myxococcus filiformis</name>
    <name type="synonym">Flexibacter filiformis</name>
    <dbReference type="NCBI Taxonomy" id="104663"/>
    <lineage>
        <taxon>Bacteria</taxon>
        <taxon>Pseudomonadati</taxon>
        <taxon>Bacteroidota</taxon>
        <taxon>Chitinophagia</taxon>
        <taxon>Chitinophagales</taxon>
        <taxon>Chitinophagaceae</taxon>
        <taxon>Chitinophaga</taxon>
    </lineage>
</organism>
<dbReference type="Gene3D" id="3.90.1010.10">
    <property type="match status" value="1"/>
</dbReference>
<sequence length="153" mass="17312">MSYAERVLDYYDNPRNVGTLDKTSERVGTGLIHVPEYIEVIRIQIEVSPARHVITDACFKTFGCGAAIAATSITTEWLKGKTIEEAAQLDHMDIVEVLNLPPAKIHCTILIEDAVKAAINDYRHKNGMEPLKEEAEEEEEEAERDYELEEEHN</sequence>
<evidence type="ECO:0000313" key="3">
    <source>
        <dbReference type="EMBL" id="SDF07873.1"/>
    </source>
</evidence>
<dbReference type="Pfam" id="PF01592">
    <property type="entry name" value="NifU_N"/>
    <property type="match status" value="1"/>
</dbReference>